<dbReference type="PRINTS" id="PR00974">
    <property type="entry name" value="RIBOSOMALS18"/>
</dbReference>
<keyword evidence="2 4" id="KW-0689">Ribosomal protein</keyword>
<dbReference type="GO" id="GO:0003735">
    <property type="term" value="F:structural constituent of ribosome"/>
    <property type="evidence" value="ECO:0007669"/>
    <property type="project" value="InterPro"/>
</dbReference>
<dbReference type="AlphaFoldDB" id="A0A1F6NV46"/>
<dbReference type="InterPro" id="IPR036870">
    <property type="entry name" value="Ribosomal_bS18_sf"/>
</dbReference>
<evidence type="ECO:0000256" key="4">
    <source>
        <dbReference type="HAMAP-Rule" id="MF_00270"/>
    </source>
</evidence>
<keyword evidence="4" id="KW-0694">RNA-binding</keyword>
<accession>A0A1F6NV46</accession>
<dbReference type="PANTHER" id="PTHR13479:SF40">
    <property type="entry name" value="SMALL RIBOSOMAL SUBUNIT PROTEIN BS18M"/>
    <property type="match status" value="1"/>
</dbReference>
<dbReference type="PANTHER" id="PTHR13479">
    <property type="entry name" value="30S RIBOSOMAL PROTEIN S18"/>
    <property type="match status" value="1"/>
</dbReference>
<dbReference type="GO" id="GO:0070181">
    <property type="term" value="F:small ribosomal subunit rRNA binding"/>
    <property type="evidence" value="ECO:0007669"/>
    <property type="project" value="TreeGrafter"/>
</dbReference>
<dbReference type="NCBIfam" id="TIGR00165">
    <property type="entry name" value="S18"/>
    <property type="match status" value="1"/>
</dbReference>
<organism evidence="6 7">
    <name type="scientific">Candidatus Magasanikbacteria bacterium RIFOXYC2_FULL_42_28</name>
    <dbReference type="NCBI Taxonomy" id="1798704"/>
    <lineage>
        <taxon>Bacteria</taxon>
        <taxon>Candidatus Magasanikiibacteriota</taxon>
    </lineage>
</organism>
<dbReference type="Proteomes" id="UP000177907">
    <property type="component" value="Unassembled WGS sequence"/>
</dbReference>
<evidence type="ECO:0000256" key="1">
    <source>
        <dbReference type="ARBA" id="ARBA00005589"/>
    </source>
</evidence>
<keyword evidence="4" id="KW-0699">rRNA-binding</keyword>
<evidence type="ECO:0000313" key="6">
    <source>
        <dbReference type="EMBL" id="OGH87822.1"/>
    </source>
</evidence>
<dbReference type="Pfam" id="PF01084">
    <property type="entry name" value="Ribosomal_S18"/>
    <property type="match status" value="1"/>
</dbReference>
<dbReference type="SUPFAM" id="SSF46911">
    <property type="entry name" value="Ribosomal protein S18"/>
    <property type="match status" value="1"/>
</dbReference>
<dbReference type="GO" id="GO:0006412">
    <property type="term" value="P:translation"/>
    <property type="evidence" value="ECO:0007669"/>
    <property type="project" value="UniProtKB-UniRule"/>
</dbReference>
<keyword evidence="3 4" id="KW-0687">Ribonucleoprotein</keyword>
<reference evidence="6 7" key="1">
    <citation type="journal article" date="2016" name="Nat. Commun.">
        <title>Thousands of microbial genomes shed light on interconnected biogeochemical processes in an aquifer system.</title>
        <authorList>
            <person name="Anantharaman K."/>
            <person name="Brown C.T."/>
            <person name="Hug L.A."/>
            <person name="Sharon I."/>
            <person name="Castelle C.J."/>
            <person name="Probst A.J."/>
            <person name="Thomas B.C."/>
            <person name="Singh A."/>
            <person name="Wilkins M.J."/>
            <person name="Karaoz U."/>
            <person name="Brodie E.L."/>
            <person name="Williams K.H."/>
            <person name="Hubbard S.S."/>
            <person name="Banfield J.F."/>
        </authorList>
    </citation>
    <scope>NUCLEOTIDE SEQUENCE [LARGE SCALE GENOMIC DNA]</scope>
</reference>
<comment type="caution">
    <text evidence="6">The sequence shown here is derived from an EMBL/GenBank/DDBJ whole genome shotgun (WGS) entry which is preliminary data.</text>
</comment>
<gene>
    <name evidence="4" type="primary">rpsR</name>
    <name evidence="6" type="ORF">A3J93_05325</name>
</gene>
<dbReference type="HAMAP" id="MF_00270">
    <property type="entry name" value="Ribosomal_bS18"/>
    <property type="match status" value="1"/>
</dbReference>
<dbReference type="STRING" id="1798704.A3J93_05325"/>
<comment type="similarity">
    <text evidence="1 4 5">Belongs to the bacterial ribosomal protein bS18 family.</text>
</comment>
<proteinExistence type="inferred from homology"/>
<dbReference type="Gene3D" id="4.10.640.10">
    <property type="entry name" value="Ribosomal protein S18"/>
    <property type="match status" value="1"/>
</dbReference>
<evidence type="ECO:0000256" key="2">
    <source>
        <dbReference type="ARBA" id="ARBA00022980"/>
    </source>
</evidence>
<comment type="subunit">
    <text evidence="4">Part of the 30S ribosomal subunit. Forms a tight heterodimer with protein bS6.</text>
</comment>
<dbReference type="GO" id="GO:0022627">
    <property type="term" value="C:cytosolic small ribosomal subunit"/>
    <property type="evidence" value="ECO:0007669"/>
    <property type="project" value="TreeGrafter"/>
</dbReference>
<dbReference type="EMBL" id="MFQZ01000009">
    <property type="protein sequence ID" value="OGH87822.1"/>
    <property type="molecule type" value="Genomic_DNA"/>
</dbReference>
<evidence type="ECO:0000256" key="3">
    <source>
        <dbReference type="ARBA" id="ARBA00023274"/>
    </source>
</evidence>
<dbReference type="InterPro" id="IPR001648">
    <property type="entry name" value="Ribosomal_bS18"/>
</dbReference>
<evidence type="ECO:0000313" key="7">
    <source>
        <dbReference type="Proteomes" id="UP000177907"/>
    </source>
</evidence>
<name>A0A1F6NV46_9BACT</name>
<comment type="function">
    <text evidence="4">Binds as a heterodimer with protein bS6 to the central domain of the 16S rRNA, where it helps stabilize the platform of the 30S subunit.</text>
</comment>
<evidence type="ECO:0000256" key="5">
    <source>
        <dbReference type="RuleBase" id="RU003910"/>
    </source>
</evidence>
<protein>
    <recommendedName>
        <fullName evidence="4">Small ribosomal subunit protein bS18</fullName>
    </recommendedName>
</protein>
<sequence length="80" mass="9256">MITNNRNNDKKSHVPKKCNYCTNHKLAVDYKDITSLRRFVSSYMKIAPRRRSGLCARHQRQVANAIKRARQAALMPITAK</sequence>